<feature type="domain" description="CD-NTase-associated protein 12/Pycsar effector protein TIR" evidence="1">
    <location>
        <begin position="77"/>
        <end position="198"/>
    </location>
</feature>
<accession>A0ABT0NJ80</accession>
<name>A0ABT0NJ80_9FIRM</name>
<keyword evidence="3" id="KW-1185">Reference proteome</keyword>
<proteinExistence type="predicted"/>
<dbReference type="InterPro" id="IPR019302">
    <property type="entry name" value="CAP12/PCTIR_TIR_dom"/>
</dbReference>
<dbReference type="EMBL" id="SNUZ01000013">
    <property type="protein sequence ID" value="MCL3788320.1"/>
    <property type="molecule type" value="Genomic_DNA"/>
</dbReference>
<evidence type="ECO:0000313" key="2">
    <source>
        <dbReference type="EMBL" id="MCL3788320.1"/>
    </source>
</evidence>
<protein>
    <submittedName>
        <fullName evidence="2">DNA-binding protein</fullName>
    </submittedName>
</protein>
<dbReference type="Pfam" id="PF10137">
    <property type="entry name" value="CAP12-PCTIR_TIR"/>
    <property type="match status" value="1"/>
</dbReference>
<sequence length="224" mass="24750">MAINLTIEQVKVLLKKSGQTISQENRAGNNLGTVLKLANGCNVNCWDKGTVNCQGKNVSEIEKLLSAPTTGIPQNNKVFVVYGHDKNARTQLEAMLRRWDLEPLILDQLPSDGSTIIEKLEKYTNQADFGIVLATPDDIGYAKDSEDRKKYRVRQNVVLELGMLLAAKGRSKVAILLSQAEDMESPSDISGLLYIPFKNNVEDAALSLAKEMNRNGYTIEIAKL</sequence>
<comment type="caution">
    <text evidence="2">The sequence shown here is derived from an EMBL/GenBank/DDBJ whole genome shotgun (WGS) entry which is preliminary data.</text>
</comment>
<dbReference type="Proteomes" id="UP001056693">
    <property type="component" value="Unassembled WGS sequence"/>
</dbReference>
<organism evidence="2 3">
    <name type="scientific">Ruminococcus bromii</name>
    <dbReference type="NCBI Taxonomy" id="40518"/>
    <lineage>
        <taxon>Bacteria</taxon>
        <taxon>Bacillati</taxon>
        <taxon>Bacillota</taxon>
        <taxon>Clostridia</taxon>
        <taxon>Eubacteriales</taxon>
        <taxon>Oscillospiraceae</taxon>
        <taxon>Ruminococcus</taxon>
    </lineage>
</organism>
<dbReference type="RefSeq" id="WP_249377203.1">
    <property type="nucleotide sequence ID" value="NZ_DAWAJH010000010.1"/>
</dbReference>
<evidence type="ECO:0000259" key="1">
    <source>
        <dbReference type="Pfam" id="PF10137"/>
    </source>
</evidence>
<reference evidence="2 3" key="1">
    <citation type="submission" date="2019-03" db="EMBL/GenBank/DDBJ databases">
        <authorList>
            <person name="Molinero N."/>
            <person name="Sanchez B."/>
            <person name="Walker A."/>
            <person name="Duncan S."/>
            <person name="Delgado S."/>
            <person name="Margolles A."/>
        </authorList>
    </citation>
    <scope>NUCLEOTIDE SEQUENCE [LARGE SCALE GENOMIC DNA]</scope>
    <source>
        <strain evidence="2 3">IPLA60002</strain>
    </source>
</reference>
<evidence type="ECO:0000313" key="3">
    <source>
        <dbReference type="Proteomes" id="UP001056693"/>
    </source>
</evidence>
<keyword evidence="2" id="KW-0238">DNA-binding</keyword>
<dbReference type="GO" id="GO:0003677">
    <property type="term" value="F:DNA binding"/>
    <property type="evidence" value="ECO:0007669"/>
    <property type="project" value="UniProtKB-KW"/>
</dbReference>
<gene>
    <name evidence="2" type="ORF">E2N93_09975</name>
</gene>